<gene>
    <name evidence="2" type="ORF">DEW08_13230</name>
</gene>
<dbReference type="SUPFAM" id="SSF53474">
    <property type="entry name" value="alpha/beta-Hydrolases"/>
    <property type="match status" value="1"/>
</dbReference>
<sequence length="236" mass="25755">MTSRNGRQPLVLLPGMPLDAALWDHQTRHLADVAEMRVANLSGRDSIAGMADLVLAEAPERFAVAGLSMGGYVAMEILRRAPERVTRLALLDTNARPDTPEATANRKEGIALARQGRLRQVMAAALPRLIHPDRMADRPLVESVLAQAERIGVDGYEREQTAIMTRPDSRPGLAAIRCPALVLCGRQDALTPPELHEEMASLIPGARFVVVEDCGHLSAMEQPQAVTALLRLWLQD</sequence>
<evidence type="ECO:0000259" key="1">
    <source>
        <dbReference type="Pfam" id="PF00561"/>
    </source>
</evidence>
<feature type="domain" description="AB hydrolase-1" evidence="1">
    <location>
        <begin position="60"/>
        <end position="222"/>
    </location>
</feature>
<dbReference type="InterPro" id="IPR050266">
    <property type="entry name" value="AB_hydrolase_sf"/>
</dbReference>
<protein>
    <submittedName>
        <fullName evidence="2">Alpha/beta hydrolase</fullName>
    </submittedName>
</protein>
<dbReference type="AlphaFoldDB" id="A0A2S2CRC2"/>
<proteinExistence type="predicted"/>
<dbReference type="OrthoDB" id="5491135at2"/>
<dbReference type="Proteomes" id="UP000245629">
    <property type="component" value="Chromosome 2"/>
</dbReference>
<dbReference type="GO" id="GO:0016787">
    <property type="term" value="F:hydrolase activity"/>
    <property type="evidence" value="ECO:0007669"/>
    <property type="project" value="UniProtKB-KW"/>
</dbReference>
<dbReference type="EMBL" id="CP029353">
    <property type="protein sequence ID" value="AWK87061.1"/>
    <property type="molecule type" value="Genomic_DNA"/>
</dbReference>
<dbReference type="InterPro" id="IPR029058">
    <property type="entry name" value="AB_hydrolase_fold"/>
</dbReference>
<dbReference type="PANTHER" id="PTHR43798:SF29">
    <property type="entry name" value="AB HYDROLASE-1 DOMAIN-CONTAINING PROTEIN"/>
    <property type="match status" value="1"/>
</dbReference>
<keyword evidence="3" id="KW-1185">Reference proteome</keyword>
<reference evidence="3" key="1">
    <citation type="submission" date="2018-05" db="EMBL/GenBank/DDBJ databases">
        <title>Azospirillum thermophila sp. nov., a novel isolated from hot spring.</title>
        <authorList>
            <person name="Zhao Z."/>
        </authorList>
    </citation>
    <scope>NUCLEOTIDE SEQUENCE [LARGE SCALE GENOMIC DNA]</scope>
    <source>
        <strain evidence="3">CFH 70021</strain>
    </source>
</reference>
<evidence type="ECO:0000313" key="2">
    <source>
        <dbReference type="EMBL" id="AWK87061.1"/>
    </source>
</evidence>
<name>A0A2S2CRC2_9PROT</name>
<dbReference type="InterPro" id="IPR000073">
    <property type="entry name" value="AB_hydrolase_1"/>
</dbReference>
<dbReference type="PANTHER" id="PTHR43798">
    <property type="entry name" value="MONOACYLGLYCEROL LIPASE"/>
    <property type="match status" value="1"/>
</dbReference>
<organism evidence="2 3">
    <name type="scientific">Azospirillum thermophilum</name>
    <dbReference type="NCBI Taxonomy" id="2202148"/>
    <lineage>
        <taxon>Bacteria</taxon>
        <taxon>Pseudomonadati</taxon>
        <taxon>Pseudomonadota</taxon>
        <taxon>Alphaproteobacteria</taxon>
        <taxon>Rhodospirillales</taxon>
        <taxon>Azospirillaceae</taxon>
        <taxon>Azospirillum</taxon>
    </lineage>
</organism>
<dbReference type="Gene3D" id="3.40.50.1820">
    <property type="entry name" value="alpha/beta hydrolase"/>
    <property type="match status" value="1"/>
</dbReference>
<keyword evidence="2" id="KW-0378">Hydrolase</keyword>
<dbReference type="PRINTS" id="PR00111">
    <property type="entry name" value="ABHYDROLASE"/>
</dbReference>
<evidence type="ECO:0000313" key="3">
    <source>
        <dbReference type="Proteomes" id="UP000245629"/>
    </source>
</evidence>
<dbReference type="RefSeq" id="WP_109327804.1">
    <property type="nucleotide sequence ID" value="NZ_CP029353.1"/>
</dbReference>
<dbReference type="Pfam" id="PF00561">
    <property type="entry name" value="Abhydrolase_1"/>
    <property type="match status" value="1"/>
</dbReference>
<dbReference type="KEGG" id="azz:DEW08_13230"/>
<accession>A0A2S2CRC2</accession>